<evidence type="ECO:0000313" key="9">
    <source>
        <dbReference type="EMBL" id="ADJ23544.1"/>
    </source>
</evidence>
<dbReference type="InterPro" id="IPR034154">
    <property type="entry name" value="TOPRIM_DnaG/twinkle"/>
</dbReference>
<keyword evidence="4" id="KW-0548">Nucleotidyltransferase</keyword>
<evidence type="ECO:0000256" key="4">
    <source>
        <dbReference type="ARBA" id="ARBA00022695"/>
    </source>
</evidence>
<dbReference type="Pfam" id="PF13362">
    <property type="entry name" value="Toprim_3"/>
    <property type="match status" value="1"/>
</dbReference>
<gene>
    <name evidence="9" type="ordered locus">Hden_1737</name>
</gene>
<dbReference type="KEGG" id="hdn:Hden_1737"/>
<evidence type="ECO:0000256" key="3">
    <source>
        <dbReference type="ARBA" id="ARBA00022679"/>
    </source>
</evidence>
<name>D8JYU2_HYPDA</name>
<keyword evidence="10" id="KW-1185">Reference proteome</keyword>
<evidence type="ECO:0000256" key="1">
    <source>
        <dbReference type="ARBA" id="ARBA00022478"/>
    </source>
</evidence>
<dbReference type="RefSeq" id="WP_013215703.1">
    <property type="nucleotide sequence ID" value="NC_014313.1"/>
</dbReference>
<keyword evidence="2" id="KW-0639">Primosome</keyword>
<keyword evidence="5" id="KW-0235">DNA replication</keyword>
<dbReference type="OrthoDB" id="1496333at2"/>
<protein>
    <submittedName>
        <fullName evidence="9">Uncharacterized protein</fullName>
    </submittedName>
</protein>
<dbReference type="STRING" id="582899.Hden_1737"/>
<evidence type="ECO:0000259" key="7">
    <source>
        <dbReference type="Pfam" id="PF13362"/>
    </source>
</evidence>
<dbReference type="GO" id="GO:1990077">
    <property type="term" value="C:primosome complex"/>
    <property type="evidence" value="ECO:0007669"/>
    <property type="project" value="UniProtKB-KW"/>
</dbReference>
<dbReference type="eggNOG" id="COG4643">
    <property type="taxonomic scope" value="Bacteria"/>
</dbReference>
<dbReference type="AlphaFoldDB" id="D8JYU2"/>
<evidence type="ECO:0000256" key="6">
    <source>
        <dbReference type="ARBA" id="ARBA00023163"/>
    </source>
</evidence>
<evidence type="ECO:0000313" key="10">
    <source>
        <dbReference type="Proteomes" id="UP000002033"/>
    </source>
</evidence>
<dbReference type="Pfam" id="PF23639">
    <property type="entry name" value="DUF7146"/>
    <property type="match status" value="1"/>
</dbReference>
<dbReference type="InterPro" id="IPR006171">
    <property type="entry name" value="TOPRIM_dom"/>
</dbReference>
<dbReference type="HOGENOM" id="CLU_852431_0_0_5"/>
<keyword evidence="1" id="KW-0240">DNA-directed RNA polymerase</keyword>
<proteinExistence type="predicted"/>
<sequence>MAHELASLLATDVDNVTWALLGKPSSLSRNEIRYGRHGSLAIVREGPKRGAWFDHESGEGGDLIALIMRVHGVNFHRALDIARAFLGGLAPVHKPLPKPAHAPHNASDDAERRQAFAVARWQKRRSYRGSPAQRYLLSRGLDVSVAIDLDHVLGWAPDAHAMVALMTDPVTVEPCGIHRTFLDRDAHKIERKMLGKQGVIRISPDYEVVEAIGICEGVEDALAILDSGWNPIWAATSAGAIARFPVLRDISSITIFSDTDPVGSAAANKCASRWAAAGRECAVVAPGSNP</sequence>
<dbReference type="GO" id="GO:0003677">
    <property type="term" value="F:DNA binding"/>
    <property type="evidence" value="ECO:0007669"/>
    <property type="project" value="InterPro"/>
</dbReference>
<dbReference type="GO" id="GO:0008270">
    <property type="term" value="F:zinc ion binding"/>
    <property type="evidence" value="ECO:0007669"/>
    <property type="project" value="InterPro"/>
</dbReference>
<dbReference type="GO" id="GO:0006269">
    <property type="term" value="P:DNA replication, synthesis of primer"/>
    <property type="evidence" value="ECO:0007669"/>
    <property type="project" value="UniProtKB-KW"/>
</dbReference>
<dbReference type="EMBL" id="CP002083">
    <property type="protein sequence ID" value="ADJ23544.1"/>
    <property type="molecule type" value="Genomic_DNA"/>
</dbReference>
<dbReference type="SUPFAM" id="SSF57783">
    <property type="entry name" value="Zinc beta-ribbon"/>
    <property type="match status" value="1"/>
</dbReference>
<dbReference type="GO" id="GO:0016779">
    <property type="term" value="F:nucleotidyltransferase activity"/>
    <property type="evidence" value="ECO:0007669"/>
    <property type="project" value="UniProtKB-KW"/>
</dbReference>
<dbReference type="InterPro" id="IPR036977">
    <property type="entry name" value="DNA_primase_Znf_CHC2"/>
</dbReference>
<organism evidence="9 10">
    <name type="scientific">Hyphomicrobium denitrificans (strain ATCC 51888 / DSM 1869 / NCIMB 11706 / TK 0415)</name>
    <dbReference type="NCBI Taxonomy" id="582899"/>
    <lineage>
        <taxon>Bacteria</taxon>
        <taxon>Pseudomonadati</taxon>
        <taxon>Pseudomonadota</taxon>
        <taxon>Alphaproteobacteria</taxon>
        <taxon>Hyphomicrobiales</taxon>
        <taxon>Hyphomicrobiaceae</taxon>
        <taxon>Hyphomicrobium</taxon>
    </lineage>
</organism>
<feature type="domain" description="Toprim" evidence="7">
    <location>
        <begin position="212"/>
        <end position="286"/>
    </location>
</feature>
<evidence type="ECO:0000256" key="2">
    <source>
        <dbReference type="ARBA" id="ARBA00022515"/>
    </source>
</evidence>
<evidence type="ECO:0000259" key="8">
    <source>
        <dbReference type="Pfam" id="PF23639"/>
    </source>
</evidence>
<keyword evidence="3" id="KW-0808">Transferase</keyword>
<dbReference type="GO" id="GO:0000428">
    <property type="term" value="C:DNA-directed RNA polymerase complex"/>
    <property type="evidence" value="ECO:0007669"/>
    <property type="project" value="UniProtKB-KW"/>
</dbReference>
<keyword evidence="6" id="KW-0804">Transcription</keyword>
<feature type="domain" description="DUF7146" evidence="8">
    <location>
        <begin position="112"/>
        <end position="195"/>
    </location>
</feature>
<dbReference type="InterPro" id="IPR055570">
    <property type="entry name" value="DUF7146"/>
</dbReference>
<evidence type="ECO:0000256" key="5">
    <source>
        <dbReference type="ARBA" id="ARBA00022705"/>
    </source>
</evidence>
<accession>D8JYU2</accession>
<dbReference type="Gene3D" id="3.90.580.10">
    <property type="entry name" value="Zinc finger, CHC2-type domain"/>
    <property type="match status" value="1"/>
</dbReference>
<reference evidence="10" key="1">
    <citation type="journal article" date="2011" name="J. Bacteriol.">
        <title>Genome sequences of eight morphologically diverse alphaproteobacteria.</title>
        <authorList>
            <consortium name="US DOE Joint Genome Institute"/>
            <person name="Brown P.J."/>
            <person name="Kysela D.T."/>
            <person name="Buechlein A."/>
            <person name="Hemmerich C."/>
            <person name="Brun Y.V."/>
        </authorList>
    </citation>
    <scope>NUCLEOTIDE SEQUENCE [LARGE SCALE GENOMIC DNA]</scope>
    <source>
        <strain evidence="10">ATCC 51888 / DSM 1869 / NCIB 11706 / TK 0415</strain>
    </source>
</reference>
<dbReference type="CDD" id="cd01029">
    <property type="entry name" value="TOPRIM_primases"/>
    <property type="match status" value="1"/>
</dbReference>
<dbReference type="Proteomes" id="UP000002033">
    <property type="component" value="Chromosome"/>
</dbReference>